<evidence type="ECO:0000256" key="25">
    <source>
        <dbReference type="ARBA" id="ARBA00067448"/>
    </source>
</evidence>
<accession>A0A498MPM1</accession>
<dbReference type="GO" id="GO:0016272">
    <property type="term" value="C:prefoldin complex"/>
    <property type="evidence" value="ECO:0007669"/>
    <property type="project" value="InterPro"/>
</dbReference>
<keyword evidence="26" id="KW-0175">Coiled coil</keyword>
<evidence type="ECO:0000256" key="5">
    <source>
        <dbReference type="ARBA" id="ARBA00008539"/>
    </source>
</evidence>
<dbReference type="Gene3D" id="1.10.287.370">
    <property type="match status" value="1"/>
</dbReference>
<evidence type="ECO:0000256" key="28">
    <source>
        <dbReference type="SAM" id="Phobius"/>
    </source>
</evidence>
<evidence type="ECO:0000256" key="21">
    <source>
        <dbReference type="ARBA" id="ARBA00032181"/>
    </source>
</evidence>
<evidence type="ECO:0000256" key="1">
    <source>
        <dbReference type="ARBA" id="ARBA00001936"/>
    </source>
</evidence>
<feature type="compositionally biased region" description="Basic and acidic residues" evidence="27">
    <location>
        <begin position="130"/>
        <end position="144"/>
    </location>
</feature>
<proteinExistence type="evidence at protein level"/>
<feature type="region of interest" description="Disordered" evidence="27">
    <location>
        <begin position="1"/>
        <end position="24"/>
    </location>
</feature>
<evidence type="ECO:0000256" key="6">
    <source>
        <dbReference type="ARBA" id="ARBA00017962"/>
    </source>
</evidence>
<evidence type="ECO:0000256" key="17">
    <source>
        <dbReference type="ARBA" id="ARBA00023211"/>
    </source>
</evidence>
<comment type="cofactor">
    <cofactor evidence="1">
        <name>Mn(2+)</name>
        <dbReference type="ChEBI" id="CHEBI:29035"/>
    </cofactor>
</comment>
<dbReference type="InterPro" id="IPR009053">
    <property type="entry name" value="Prefoldin"/>
</dbReference>
<comment type="subcellular location">
    <subcellularLocation>
        <location evidence="2">Golgi apparatus membrane</location>
        <topology evidence="2">Single-pass type II membrane protein</topology>
    </subcellularLocation>
</comment>
<dbReference type="GO" id="GO:0015020">
    <property type="term" value="F:glucuronosyltransferase activity"/>
    <property type="evidence" value="ECO:0007669"/>
    <property type="project" value="InterPro"/>
</dbReference>
<keyword evidence="13" id="KW-0333">Golgi apparatus</keyword>
<evidence type="ECO:0000256" key="26">
    <source>
        <dbReference type="SAM" id="Coils"/>
    </source>
</evidence>
<dbReference type="GO" id="GO:0051082">
    <property type="term" value="F:unfolded protein binding"/>
    <property type="evidence" value="ECO:0007669"/>
    <property type="project" value="InterPro"/>
</dbReference>
<evidence type="ECO:0000256" key="8">
    <source>
        <dbReference type="ARBA" id="ARBA00022679"/>
    </source>
</evidence>
<evidence type="ECO:0000256" key="2">
    <source>
        <dbReference type="ARBA" id="ARBA00004323"/>
    </source>
</evidence>
<dbReference type="GO" id="GO:0006457">
    <property type="term" value="P:protein folding"/>
    <property type="evidence" value="ECO:0007669"/>
    <property type="project" value="InterPro"/>
</dbReference>
<evidence type="ECO:0000313" key="30">
    <source>
        <dbReference type="Proteomes" id="UP000290572"/>
    </source>
</evidence>
<feature type="region of interest" description="Disordered" evidence="27">
    <location>
        <begin position="130"/>
        <end position="149"/>
    </location>
</feature>
<comment type="similarity">
    <text evidence="5">Belongs to the glycosyltransferase 49 family.</text>
</comment>
<reference evidence="29 30" key="1">
    <citation type="submission" date="2018-03" db="EMBL/GenBank/DDBJ databases">
        <title>Draft genome sequence of Rohu Carp (Labeo rohita).</title>
        <authorList>
            <person name="Das P."/>
            <person name="Kushwaha B."/>
            <person name="Joshi C.G."/>
            <person name="Kumar D."/>
            <person name="Nagpure N.S."/>
            <person name="Sahoo L."/>
            <person name="Das S.P."/>
            <person name="Bit A."/>
            <person name="Patnaik S."/>
            <person name="Meher P.K."/>
            <person name="Jayasankar P."/>
            <person name="Koringa P.G."/>
            <person name="Patel N.V."/>
            <person name="Hinsu A.T."/>
            <person name="Kumar R."/>
            <person name="Pandey M."/>
            <person name="Agarwal S."/>
            <person name="Srivastava S."/>
            <person name="Singh M."/>
            <person name="Iquebal M.A."/>
            <person name="Jaiswal S."/>
            <person name="Angadi U.B."/>
            <person name="Kumar N."/>
            <person name="Raza M."/>
            <person name="Shah T.M."/>
            <person name="Rai A."/>
            <person name="Jena J.K."/>
        </authorList>
    </citation>
    <scope>NUCLEOTIDE SEQUENCE [LARGE SCALE GENOMIC DNA]</scope>
    <source>
        <strain evidence="29">DASCIFA01</strain>
        <tissue evidence="29">Testis</tissue>
    </source>
</reference>
<keyword evidence="7" id="KW-0328">Glycosyltransferase</keyword>
<evidence type="ECO:0000256" key="24">
    <source>
        <dbReference type="ARBA" id="ARBA00066061"/>
    </source>
</evidence>
<comment type="caution">
    <text evidence="29">The sequence shown here is derived from an EMBL/GenBank/DDBJ whole genome shotgun (WGS) entry which is preliminary data.</text>
</comment>
<keyword evidence="17" id="KW-0464">Manganese</keyword>
<dbReference type="GO" id="GO:0046872">
    <property type="term" value="F:metal ion binding"/>
    <property type="evidence" value="ECO:0007669"/>
    <property type="project" value="UniProtKB-KW"/>
</dbReference>
<dbReference type="FunFam" id="1.10.287.370:FF:000002">
    <property type="entry name" value="Prefoldin subunit 2"/>
    <property type="match status" value="1"/>
</dbReference>
<evidence type="ECO:0000256" key="18">
    <source>
        <dbReference type="ARBA" id="ARBA00024667"/>
    </source>
</evidence>
<dbReference type="EMBL" id="QBIY01012687">
    <property type="protein sequence ID" value="RXN19025.1"/>
    <property type="molecule type" value="Genomic_DNA"/>
</dbReference>
<dbReference type="UniPathway" id="UPA00378"/>
<dbReference type="GO" id="GO:0000139">
    <property type="term" value="C:Golgi membrane"/>
    <property type="evidence" value="ECO:0007669"/>
    <property type="project" value="UniProtKB-SubCell"/>
</dbReference>
<evidence type="ECO:0000256" key="15">
    <source>
        <dbReference type="ARBA" id="ARBA00023180"/>
    </source>
</evidence>
<keyword evidence="11" id="KW-0735">Signal-anchor</keyword>
<evidence type="ECO:0000256" key="19">
    <source>
        <dbReference type="ARBA" id="ARBA00030723"/>
    </source>
</evidence>
<comment type="similarity">
    <text evidence="4">Belongs to the prefoldin subunit beta family.</text>
</comment>
<evidence type="ECO:0000256" key="3">
    <source>
        <dbReference type="ARBA" id="ARBA00004922"/>
    </source>
</evidence>
<dbReference type="Pfam" id="PF13896">
    <property type="entry name" value="Glyco_transf_49"/>
    <property type="match status" value="1"/>
</dbReference>
<keyword evidence="16" id="KW-0143">Chaperone</keyword>
<evidence type="ECO:0000256" key="16">
    <source>
        <dbReference type="ARBA" id="ARBA00023186"/>
    </source>
</evidence>
<evidence type="ECO:0000256" key="23">
    <source>
        <dbReference type="ARBA" id="ARBA00047852"/>
    </source>
</evidence>
<dbReference type="AlphaFoldDB" id="A0A498MPM1"/>
<evidence type="ECO:0000256" key="7">
    <source>
        <dbReference type="ARBA" id="ARBA00022676"/>
    </source>
</evidence>
<evidence type="ECO:0000256" key="11">
    <source>
        <dbReference type="ARBA" id="ARBA00022968"/>
    </source>
</evidence>
<dbReference type="Pfam" id="PF01920">
    <property type="entry name" value="Prefoldin_2"/>
    <property type="match status" value="1"/>
</dbReference>
<dbReference type="InterPro" id="IPR043189">
    <property type="entry name" value="B4GAT1"/>
</dbReference>
<dbReference type="SUPFAM" id="SSF46579">
    <property type="entry name" value="Prefoldin"/>
    <property type="match status" value="1"/>
</dbReference>
<protein>
    <recommendedName>
        <fullName evidence="6">Beta-1,4-glucuronyltransferase 1</fullName>
    </recommendedName>
    <alternativeName>
        <fullName evidence="19">I-beta-1,3-N-acetylglucosaminyltransferase</fullName>
    </alternativeName>
    <alternativeName>
        <fullName evidence="22">N-acetyllactosaminide beta-1,3-N-acetylglucosaminyltransferase</fullName>
    </alternativeName>
    <alternativeName>
        <fullName evidence="20">Poly-N-acetyllactosamine extension enzyme</fullName>
    </alternativeName>
    <alternativeName>
        <fullName evidence="25">Prefoldin subunit 2</fullName>
    </alternativeName>
    <alternativeName>
        <fullName evidence="21">UDP-GlcNAc:betaGal beta-1,3-N-acetylglucosaminyltransferase 1</fullName>
    </alternativeName>
</protein>
<feature type="transmembrane region" description="Helical" evidence="28">
    <location>
        <begin position="152"/>
        <end position="174"/>
    </location>
</feature>
<evidence type="ECO:0000256" key="14">
    <source>
        <dbReference type="ARBA" id="ARBA00023136"/>
    </source>
</evidence>
<evidence type="ECO:0000256" key="9">
    <source>
        <dbReference type="ARBA" id="ARBA00022692"/>
    </source>
</evidence>
<dbReference type="InterPro" id="IPR002777">
    <property type="entry name" value="PFD_beta-like"/>
</dbReference>
<evidence type="ECO:0000313" key="29">
    <source>
        <dbReference type="EMBL" id="RXN19025.1"/>
    </source>
</evidence>
<evidence type="ECO:0007829" key="31">
    <source>
        <dbReference type="PeptideAtlas" id="A0A498MPM1"/>
    </source>
</evidence>
<dbReference type="GO" id="GO:0035269">
    <property type="term" value="P:protein O-linked glycosylation via mannose"/>
    <property type="evidence" value="ECO:0007669"/>
    <property type="project" value="TreeGrafter"/>
</dbReference>
<sequence length="575" mass="64769">MAANSSNSTSGKSGGKQSAPSAEQVVATFQRMRQEQRSMASKAAEFEMEINEHSLVIDTLKEVDPSRKCFRLVGGVLVERTVKEVLPALENNKEQISKIVETLNSQMQAKGRELTEYRERYNIRLVGEDDKQGKADASQAKESEGGGSKGGAGVLVVLSALLIVALLQLLYLSFLSKLHGKQQRYKYSELFGSKKTSNQGEKNPRREHLRYSLSTGGIFDGSGQYRIYKNLIKSDFSTNQKPGADPRSHHLALATHTTINNLHHLNSLLERWQSPLSVAIFANGQDVKFATAFVYALSLFCPQVQALVDFHLVCHSGEMASFPDQDREHFAGLEEKGCPGVFAKLESHRDKYKNYAIGSNVSYPNNLLRNVARGGTDAAYILVIDIDMIPSANLHHQFVTMLMRREPAVDEVLVLPAFEIRHTRKMPANKAELVQLYQVGEVRPFYDELCPRCQAPTNYSQWVNLASKSSGPLEVAYTINWADPWEPFYIGARTVPLYDENFRQYGFNRISQACELHIAGYRFSVVSNAFVVHKGFKVQGEFHSRKDEENRKNRILFRSFKESLKAKYPNSPRRC</sequence>
<dbReference type="STRING" id="84645.A0A498MPM1"/>
<dbReference type="PANTHER" id="PTHR46420">
    <property type="entry name" value="BETA-1,4-GLUCURONYLTRANSFERASE 1"/>
    <property type="match status" value="1"/>
</dbReference>
<keyword evidence="9 28" id="KW-0812">Transmembrane</keyword>
<keyword evidence="31" id="KW-1267">Proteomics identification</keyword>
<feature type="compositionally biased region" description="Low complexity" evidence="27">
    <location>
        <begin position="1"/>
        <end position="19"/>
    </location>
</feature>
<keyword evidence="8 29" id="KW-0808">Transferase</keyword>
<comment type="subunit">
    <text evidence="24">Heterohexamer of two PFD-alpha type and four PFD-beta type subunits. Component of the PAQosome complex which is responsible for the biogenesis of several protein complexes and which consists of R2TP complex members RUVBL1, RUVBL2, RPAP3 and PIH1D1, URI complex members PFDN2, PFDN6, PDRG1, UXT and URI1 as well as ASDURF, POLR2E and DNAAF10/WDR92. Interacts with URI1; the interaction is phosphorylation-dependent and occurs in a growth-dependent manner.</text>
</comment>
<dbReference type="CDD" id="cd23163">
    <property type="entry name" value="Prefoldin_2"/>
    <property type="match status" value="1"/>
</dbReference>
<comment type="pathway">
    <text evidence="3">Protein modification; protein glycosylation.</text>
</comment>
<gene>
    <name evidence="29" type="ORF">ROHU_007506</name>
</gene>
<dbReference type="Proteomes" id="UP000290572">
    <property type="component" value="Unassembled WGS sequence"/>
</dbReference>
<evidence type="ECO:0000256" key="10">
    <source>
        <dbReference type="ARBA" id="ARBA00022723"/>
    </source>
</evidence>
<evidence type="ECO:0000256" key="20">
    <source>
        <dbReference type="ARBA" id="ARBA00032175"/>
    </source>
</evidence>
<keyword evidence="15" id="KW-0325">Glycoprotein</keyword>
<keyword evidence="14 28" id="KW-0472">Membrane</keyword>
<keyword evidence="30" id="KW-1185">Reference proteome</keyword>
<evidence type="ECO:0000256" key="27">
    <source>
        <dbReference type="SAM" id="MobiDB-lite"/>
    </source>
</evidence>
<dbReference type="PANTHER" id="PTHR46420:SF1">
    <property type="entry name" value="BETA-1,4-GLUCURONYLTRANSFERASE 1"/>
    <property type="match status" value="1"/>
</dbReference>
<comment type="function">
    <text evidence="18">Binds specifically to cytosolic chaperonin (c-CPN) and transfers target proteins to it. Binds to nascent polypeptide chain and promotes folding in an environment in which there are many competing pathways for nonnative proteins.</text>
</comment>
<name>A0A498MPM1_LABRO</name>
<evidence type="ECO:0000256" key="13">
    <source>
        <dbReference type="ARBA" id="ARBA00023034"/>
    </source>
</evidence>
<feature type="coiled-coil region" evidence="26">
    <location>
        <begin position="86"/>
        <end position="120"/>
    </location>
</feature>
<evidence type="ECO:0000256" key="22">
    <source>
        <dbReference type="ARBA" id="ARBA00033291"/>
    </source>
</evidence>
<organism evidence="29 30">
    <name type="scientific">Labeo rohita</name>
    <name type="common">Indian major carp</name>
    <name type="synonym">Cyprinus rohita</name>
    <dbReference type="NCBI Taxonomy" id="84645"/>
    <lineage>
        <taxon>Eukaryota</taxon>
        <taxon>Metazoa</taxon>
        <taxon>Chordata</taxon>
        <taxon>Craniata</taxon>
        <taxon>Vertebrata</taxon>
        <taxon>Euteleostomi</taxon>
        <taxon>Actinopterygii</taxon>
        <taxon>Neopterygii</taxon>
        <taxon>Teleostei</taxon>
        <taxon>Ostariophysi</taxon>
        <taxon>Cypriniformes</taxon>
        <taxon>Cyprinidae</taxon>
        <taxon>Labeoninae</taxon>
        <taxon>Labeonini</taxon>
        <taxon>Labeo</taxon>
    </lineage>
</organism>
<comment type="catalytic activity">
    <reaction evidence="23">
        <text>3-O-[beta-D-Xyl-(1-&gt;4)-Rib-ol-P-Rib-ol-P-3-beta-D-GalNAc-(1-&gt;3)-beta-D-GlcNAc-(1-&gt;4)-(O-6-P-alpha-D-Man)]-Thr-[protein] + UDP-alpha-D-glucuronate = 3-O-[beta-D-GlcA-(1-&gt;3)-beta-D-Xyl-(1-&gt;4)-Rib-ol-P-Rib-ol-P-3-beta-D-GalNAc-(1-&gt;3)-beta-D-GlcNAc-(1-&gt;4)-(O-6-P-alpha-D-Man)]-Thr-[protein] + UDP + H(+)</text>
        <dbReference type="Rhea" id="RHEA:46860"/>
        <dbReference type="Rhea" id="RHEA-COMP:15023"/>
        <dbReference type="Rhea" id="RHEA-COMP:17482"/>
        <dbReference type="ChEBI" id="CHEBI:15378"/>
        <dbReference type="ChEBI" id="CHEBI:58052"/>
        <dbReference type="ChEBI" id="CHEBI:58223"/>
        <dbReference type="ChEBI" id="CHEBI:142405"/>
        <dbReference type="ChEBI" id="CHEBI:177336"/>
    </reaction>
</comment>
<evidence type="ECO:0000256" key="4">
    <source>
        <dbReference type="ARBA" id="ARBA00008045"/>
    </source>
</evidence>
<evidence type="ECO:0000256" key="12">
    <source>
        <dbReference type="ARBA" id="ARBA00022989"/>
    </source>
</evidence>
<keyword evidence="10" id="KW-0479">Metal-binding</keyword>
<keyword evidence="12 28" id="KW-1133">Transmembrane helix</keyword>